<keyword evidence="16" id="KW-1185">Reference proteome</keyword>
<dbReference type="OrthoDB" id="424753at2759"/>
<feature type="active site" evidence="10 11">
    <location>
        <position position="453"/>
    </location>
</feature>
<dbReference type="PRINTS" id="PR00704">
    <property type="entry name" value="CALPAIN"/>
</dbReference>
<accession>A0A7I4YYB2</accession>
<dbReference type="SMART" id="SM00230">
    <property type="entry name" value="CysPc"/>
    <property type="match status" value="1"/>
</dbReference>
<keyword evidence="5" id="KW-0677">Repeat</keyword>
<dbReference type="GO" id="GO:0004198">
    <property type="term" value="F:calcium-dependent cysteine-type endopeptidase activity"/>
    <property type="evidence" value="ECO:0007669"/>
    <property type="project" value="InterPro"/>
</dbReference>
<evidence type="ECO:0000256" key="11">
    <source>
        <dbReference type="PROSITE-ProRule" id="PRU00239"/>
    </source>
</evidence>
<evidence type="ECO:0000313" key="17">
    <source>
        <dbReference type="WBParaSite" id="HCON_00158200-00001"/>
    </source>
</evidence>
<sequence>MSSWSCQQCTLVNSNANSLCAACGAERSRSSSLLPRLVIKPISDVANAILDALSGPSASVSRQLNRFMQGSSPIRPSSSYPDLPGYFIAPNPSFNGYNIPANSHDDSLSWVCRKCSKTNSEFLTYCEYCNERKAIGSKRRLRGLDRNGPSTSNDSSIPGSSSKMAAGDDMSTLCSEVMTEVERQDCENASSAYNNIISMCRQFNTTFIDDSFPHTPKSIGDLYTDVEGAVVGRVPKTFIWLRPVQMYTKDGRAWPWTVFRDPRSSDIEQGCLGDCWLLSAMALIAERPDVLEHILLTKEYSHFGVYQVRLCIDGQWKIVLVDDFFPCRVESKSIAFADGRKNQLWVPLIEKALAKQLGSYARLLAGRTIEGLSTLTGAPVEMICLEDETDKDVRWARILSAREAGFIMGCSCGAGKRYVNPKAYEKNGLLARHAYSILDVVQEGEHRLLRLRNPWGSFVWNGKWSNKWSGWPKELKQKLLSGEPSTGTFWISYDDFLAHFDAIDIAKIRWYQGWRELRIPLQVGGDFIESDKAVRILIEEPTEVCFTLFQIGARKAQEQVDILVCLHKVSPASTIGELVYRSPRKLENFVSTGDVFLRPGHYIVVCHSFSTLGSKKIQCNLAIHSSKPIYADMLPCPAAMFTDSLVQMVLKEGKIHKSLMGVFPRYVTEDFSGLLLMVDNVLEDMWVHARVECSNSTNLLSSRGALDVADSIPPLSRQIIIILTHFEPTQSYSVEHQLLIRVSRSPALGDFTISRGGFRVSTDSHSPSFGCPAIEQLHSRKALFYP</sequence>
<feature type="compositionally biased region" description="Polar residues" evidence="13">
    <location>
        <begin position="148"/>
        <end position="163"/>
    </location>
</feature>
<evidence type="ECO:0000259" key="14">
    <source>
        <dbReference type="PROSITE" id="PS50199"/>
    </source>
</evidence>
<dbReference type="GO" id="GO:0008270">
    <property type="term" value="F:zinc ion binding"/>
    <property type="evidence" value="ECO:0007669"/>
    <property type="project" value="UniProtKB-KW"/>
</dbReference>
<keyword evidence="4" id="KW-0479">Metal-binding</keyword>
<evidence type="ECO:0000256" key="10">
    <source>
        <dbReference type="PIRSR" id="PIRSR622684-1"/>
    </source>
</evidence>
<feature type="active site" evidence="10 11">
    <location>
        <position position="433"/>
    </location>
</feature>
<organism evidence="16 17">
    <name type="scientific">Haemonchus contortus</name>
    <name type="common">Barber pole worm</name>
    <dbReference type="NCBI Taxonomy" id="6289"/>
    <lineage>
        <taxon>Eukaryota</taxon>
        <taxon>Metazoa</taxon>
        <taxon>Ecdysozoa</taxon>
        <taxon>Nematoda</taxon>
        <taxon>Chromadorea</taxon>
        <taxon>Rhabditida</taxon>
        <taxon>Rhabditina</taxon>
        <taxon>Rhabditomorpha</taxon>
        <taxon>Strongyloidea</taxon>
        <taxon>Trichostrongylidae</taxon>
        <taxon>Haemonchus</taxon>
    </lineage>
</organism>
<dbReference type="Gene3D" id="3.90.70.10">
    <property type="entry name" value="Cysteine proteinases"/>
    <property type="match status" value="1"/>
</dbReference>
<dbReference type="InterPro" id="IPR000169">
    <property type="entry name" value="Pept_cys_AS"/>
</dbReference>
<keyword evidence="6 12" id="KW-0863">Zinc-finger</keyword>
<dbReference type="PROSITE" id="PS00139">
    <property type="entry name" value="THIOL_PROTEASE_CYS"/>
    <property type="match status" value="1"/>
</dbReference>
<reference evidence="17" key="1">
    <citation type="submission" date="2020-12" db="UniProtKB">
        <authorList>
            <consortium name="WormBaseParasite"/>
        </authorList>
    </citation>
    <scope>IDENTIFICATION</scope>
    <source>
        <strain evidence="17">MHco3</strain>
    </source>
</reference>
<dbReference type="PANTHER" id="PTHR10183:SF382">
    <property type="entry name" value="CALPAIN-15"/>
    <property type="match status" value="1"/>
</dbReference>
<evidence type="ECO:0000256" key="2">
    <source>
        <dbReference type="ARBA" id="ARBA00022553"/>
    </source>
</evidence>
<dbReference type="PROSITE" id="PS50199">
    <property type="entry name" value="ZF_RANBP2_2"/>
    <property type="match status" value="1"/>
</dbReference>
<dbReference type="OMA" id="ENNMPFI"/>
<dbReference type="Gene3D" id="2.30.30.380">
    <property type="entry name" value="Zn-finger domain of Sec23/24"/>
    <property type="match status" value="1"/>
</dbReference>
<dbReference type="WBParaSite" id="HCON_00158200-00001">
    <property type="protein sequence ID" value="HCON_00158200-00001"/>
    <property type="gene ID" value="HCON_00158200"/>
</dbReference>
<dbReference type="InterPro" id="IPR001300">
    <property type="entry name" value="Peptidase_C2_calpain_cat"/>
</dbReference>
<dbReference type="PROSITE" id="PS01358">
    <property type="entry name" value="ZF_RANBP2_1"/>
    <property type="match status" value="2"/>
</dbReference>
<proteinExistence type="inferred from homology"/>
<evidence type="ECO:0000256" key="7">
    <source>
        <dbReference type="ARBA" id="ARBA00022801"/>
    </source>
</evidence>
<evidence type="ECO:0000256" key="5">
    <source>
        <dbReference type="ARBA" id="ARBA00022737"/>
    </source>
</evidence>
<dbReference type="Pfam" id="PF00648">
    <property type="entry name" value="Peptidase_C2"/>
    <property type="match status" value="1"/>
</dbReference>
<dbReference type="InterPro" id="IPR022684">
    <property type="entry name" value="Calpain_cysteine_protease"/>
</dbReference>
<evidence type="ECO:0000256" key="3">
    <source>
        <dbReference type="ARBA" id="ARBA00022670"/>
    </source>
</evidence>
<dbReference type="FunFam" id="3.90.70.10:FF:000010">
    <property type="entry name" value="Calpain 15"/>
    <property type="match status" value="1"/>
</dbReference>
<dbReference type="SMART" id="SM00547">
    <property type="entry name" value="ZnF_RBZ"/>
    <property type="match status" value="2"/>
</dbReference>
<dbReference type="PANTHER" id="PTHR10183">
    <property type="entry name" value="CALPAIN"/>
    <property type="match status" value="1"/>
</dbReference>
<dbReference type="AlphaFoldDB" id="A0A7I4YYB2"/>
<dbReference type="InterPro" id="IPR001876">
    <property type="entry name" value="Znf_RanBP2"/>
</dbReference>
<dbReference type="GO" id="GO:0005737">
    <property type="term" value="C:cytoplasm"/>
    <property type="evidence" value="ECO:0007669"/>
    <property type="project" value="TreeGrafter"/>
</dbReference>
<feature type="domain" description="Calpain catalytic" evidence="15">
    <location>
        <begin position="206"/>
        <end position="509"/>
    </location>
</feature>
<dbReference type="InterPro" id="IPR038765">
    <property type="entry name" value="Papain-like_cys_pep_sf"/>
</dbReference>
<comment type="similarity">
    <text evidence="1">Belongs to the peptidase C2 family.</text>
</comment>
<evidence type="ECO:0000256" key="1">
    <source>
        <dbReference type="ARBA" id="ARBA00007623"/>
    </source>
</evidence>
<dbReference type="Proteomes" id="UP000025227">
    <property type="component" value="Unplaced"/>
</dbReference>
<evidence type="ECO:0000256" key="6">
    <source>
        <dbReference type="ARBA" id="ARBA00022771"/>
    </source>
</evidence>
<keyword evidence="7 11" id="KW-0378">Hydrolase</keyword>
<feature type="active site" evidence="10 11">
    <location>
        <position position="275"/>
    </location>
</feature>
<name>A0A7I4YYB2_HAECO</name>
<dbReference type="PROSITE" id="PS50203">
    <property type="entry name" value="CALPAIN_CAT"/>
    <property type="match status" value="1"/>
</dbReference>
<evidence type="ECO:0000256" key="8">
    <source>
        <dbReference type="ARBA" id="ARBA00022807"/>
    </source>
</evidence>
<evidence type="ECO:0000313" key="16">
    <source>
        <dbReference type="Proteomes" id="UP000025227"/>
    </source>
</evidence>
<protein>
    <submittedName>
        <fullName evidence="17">Calpain catalytic domain-containing protein</fullName>
    </submittedName>
</protein>
<dbReference type="GO" id="GO:0006508">
    <property type="term" value="P:proteolysis"/>
    <property type="evidence" value="ECO:0007669"/>
    <property type="project" value="UniProtKB-KW"/>
</dbReference>
<keyword evidence="9" id="KW-0862">Zinc</keyword>
<evidence type="ECO:0000256" key="9">
    <source>
        <dbReference type="ARBA" id="ARBA00022833"/>
    </source>
</evidence>
<keyword evidence="3 11" id="KW-0645">Protease</keyword>
<dbReference type="SUPFAM" id="SSF54001">
    <property type="entry name" value="Cysteine proteinases"/>
    <property type="match status" value="1"/>
</dbReference>
<evidence type="ECO:0000256" key="12">
    <source>
        <dbReference type="PROSITE-ProRule" id="PRU00322"/>
    </source>
</evidence>
<evidence type="ECO:0000256" key="4">
    <source>
        <dbReference type="ARBA" id="ARBA00022723"/>
    </source>
</evidence>
<evidence type="ECO:0000256" key="13">
    <source>
        <dbReference type="SAM" id="MobiDB-lite"/>
    </source>
</evidence>
<keyword evidence="2" id="KW-0597">Phosphoprotein</keyword>
<keyword evidence="8 11" id="KW-0788">Thiol protease</keyword>
<feature type="domain" description="RanBP2-type" evidence="14">
    <location>
        <begin position="1"/>
        <end position="29"/>
    </location>
</feature>
<evidence type="ECO:0000259" key="15">
    <source>
        <dbReference type="PROSITE" id="PS50203"/>
    </source>
</evidence>
<feature type="region of interest" description="Disordered" evidence="13">
    <location>
        <begin position="140"/>
        <end position="167"/>
    </location>
</feature>
<dbReference type="CDD" id="cd00044">
    <property type="entry name" value="CysPc"/>
    <property type="match status" value="1"/>
</dbReference>